<gene>
    <name evidence="1" type="ORF">REB14_08595</name>
</gene>
<reference evidence="1 2" key="1">
    <citation type="submission" date="2023-08" db="EMBL/GenBank/DDBJ databases">
        <authorList>
            <person name="Maltman C."/>
        </authorList>
    </citation>
    <scope>NUCLEOTIDE SEQUENCE [LARGE SCALE GENOMIC DNA]</scope>
    <source>
        <strain evidence="1 2">ES2</strain>
    </source>
</reference>
<sequence length="172" mass="19935">MKVKIYDVENQVDIDAKIVEAKDFKGNLPSITDNWRFSFNKLSIGKNTITYVLVAEHSDEVIEGCLIFKMLEGKEPYMAYIEIAPHNKGNEKQYDKIAGCLIAFASRLSFIHGKDYYTGYLTFHVSEESEEDQIKLMALYSKKYYAIRFAETDLMLIKPEDGEKLIEFYLNK</sequence>
<organism evidence="1 2">
    <name type="scientific">Chryseobacterium metallicongregator</name>
    <dbReference type="NCBI Taxonomy" id="3073042"/>
    <lineage>
        <taxon>Bacteria</taxon>
        <taxon>Pseudomonadati</taxon>
        <taxon>Bacteroidota</taxon>
        <taxon>Flavobacteriia</taxon>
        <taxon>Flavobacteriales</taxon>
        <taxon>Weeksellaceae</taxon>
        <taxon>Chryseobacterium group</taxon>
        <taxon>Chryseobacterium</taxon>
    </lineage>
</organism>
<accession>A0ABU1E350</accession>
<dbReference type="RefSeq" id="WP_309521969.1">
    <property type="nucleotide sequence ID" value="NZ_JAVIXS010000006.1"/>
</dbReference>
<dbReference type="Proteomes" id="UP001260959">
    <property type="component" value="Unassembled WGS sequence"/>
</dbReference>
<keyword evidence="2" id="KW-1185">Reference proteome</keyword>
<evidence type="ECO:0000313" key="2">
    <source>
        <dbReference type="Proteomes" id="UP001260959"/>
    </source>
</evidence>
<evidence type="ECO:0000313" key="1">
    <source>
        <dbReference type="EMBL" id="MDR4952228.1"/>
    </source>
</evidence>
<name>A0ABU1E350_9FLAO</name>
<proteinExistence type="predicted"/>
<dbReference type="EMBL" id="JAVIXS010000006">
    <property type="protein sequence ID" value="MDR4952228.1"/>
    <property type="molecule type" value="Genomic_DNA"/>
</dbReference>
<comment type="caution">
    <text evidence="1">The sequence shown here is derived from an EMBL/GenBank/DDBJ whole genome shotgun (WGS) entry which is preliminary data.</text>
</comment>
<protein>
    <submittedName>
        <fullName evidence="1">Uncharacterized protein</fullName>
    </submittedName>
</protein>